<evidence type="ECO:0000313" key="11">
    <source>
        <dbReference type="EMBL" id="NXD46940.1"/>
    </source>
</evidence>
<dbReference type="Gene3D" id="1.10.510.10">
    <property type="entry name" value="Transferase(Phosphotransferase) domain 1"/>
    <property type="match status" value="1"/>
</dbReference>
<feature type="non-terminal residue" evidence="11">
    <location>
        <position position="101"/>
    </location>
</feature>
<evidence type="ECO:0000313" key="12">
    <source>
        <dbReference type="Proteomes" id="UP000659062"/>
    </source>
</evidence>
<dbReference type="OrthoDB" id="10252171at2759"/>
<gene>
    <name evidence="11" type="primary">Pim3_4</name>
    <name evidence="11" type="ORF">COPSEC_R08005</name>
</gene>
<evidence type="ECO:0000256" key="5">
    <source>
        <dbReference type="ARBA" id="ARBA00022741"/>
    </source>
</evidence>
<dbReference type="InterPro" id="IPR000719">
    <property type="entry name" value="Prot_kinase_dom"/>
</dbReference>
<name>A0A851WA41_9PASS</name>
<evidence type="ECO:0000256" key="9">
    <source>
        <dbReference type="ARBA" id="ARBA00048679"/>
    </source>
</evidence>
<keyword evidence="5" id="KW-0547">Nucleotide-binding</keyword>
<sequence>ARCSRHCTSCGVLHKNIKPENILLDLGTGQLKLIDCGCGTFLQGKAYTHPHEWIHHQHYHGKAATILSLGLLLSHLAMGKHPFRRGQEIIWGWILFPRGLS</sequence>
<keyword evidence="6 11" id="KW-0418">Kinase</keyword>
<dbReference type="AlphaFoldDB" id="A0A851WA41"/>
<protein>
    <recommendedName>
        <fullName evidence="2">non-specific serine/threonine protein kinase</fullName>
        <ecNumber evidence="2">2.7.11.1</ecNumber>
    </recommendedName>
</protein>
<keyword evidence="7" id="KW-0067">ATP-binding</keyword>
<evidence type="ECO:0000256" key="8">
    <source>
        <dbReference type="ARBA" id="ARBA00047899"/>
    </source>
</evidence>
<evidence type="ECO:0000259" key="10">
    <source>
        <dbReference type="PROSITE" id="PS50011"/>
    </source>
</evidence>
<evidence type="ECO:0000256" key="2">
    <source>
        <dbReference type="ARBA" id="ARBA00012513"/>
    </source>
</evidence>
<comment type="catalytic activity">
    <reaction evidence="9">
        <text>L-seryl-[protein] + ATP = O-phospho-L-seryl-[protein] + ADP + H(+)</text>
        <dbReference type="Rhea" id="RHEA:17989"/>
        <dbReference type="Rhea" id="RHEA-COMP:9863"/>
        <dbReference type="Rhea" id="RHEA-COMP:11604"/>
        <dbReference type="ChEBI" id="CHEBI:15378"/>
        <dbReference type="ChEBI" id="CHEBI:29999"/>
        <dbReference type="ChEBI" id="CHEBI:30616"/>
        <dbReference type="ChEBI" id="CHEBI:83421"/>
        <dbReference type="ChEBI" id="CHEBI:456216"/>
        <dbReference type="EC" id="2.7.11.1"/>
    </reaction>
</comment>
<comment type="catalytic activity">
    <reaction evidence="8">
        <text>L-threonyl-[protein] + ATP = O-phospho-L-threonyl-[protein] + ADP + H(+)</text>
        <dbReference type="Rhea" id="RHEA:46608"/>
        <dbReference type="Rhea" id="RHEA-COMP:11060"/>
        <dbReference type="Rhea" id="RHEA-COMP:11605"/>
        <dbReference type="ChEBI" id="CHEBI:15378"/>
        <dbReference type="ChEBI" id="CHEBI:30013"/>
        <dbReference type="ChEBI" id="CHEBI:30616"/>
        <dbReference type="ChEBI" id="CHEBI:61977"/>
        <dbReference type="ChEBI" id="CHEBI:456216"/>
        <dbReference type="EC" id="2.7.11.1"/>
    </reaction>
</comment>
<dbReference type="GO" id="GO:0005524">
    <property type="term" value="F:ATP binding"/>
    <property type="evidence" value="ECO:0007669"/>
    <property type="project" value="UniProtKB-KW"/>
</dbReference>
<dbReference type="GO" id="GO:0005737">
    <property type="term" value="C:cytoplasm"/>
    <property type="evidence" value="ECO:0007669"/>
    <property type="project" value="TreeGrafter"/>
</dbReference>
<reference evidence="11" key="1">
    <citation type="submission" date="2019-09" db="EMBL/GenBank/DDBJ databases">
        <title>Bird 10,000 Genomes (B10K) Project - Family phase.</title>
        <authorList>
            <person name="Zhang G."/>
        </authorList>
    </citation>
    <scope>NUCLEOTIDE SEQUENCE</scope>
    <source>
        <strain evidence="11">OUT-0061</strain>
        <tissue evidence="11">Blood</tissue>
    </source>
</reference>
<comment type="caution">
    <text evidence="11">The sequence shown here is derived from an EMBL/GenBank/DDBJ whole genome shotgun (WGS) entry which is preliminary data.</text>
</comment>
<dbReference type="PANTHER" id="PTHR22984">
    <property type="entry name" value="SERINE/THREONINE-PROTEIN KINASE PIM"/>
    <property type="match status" value="1"/>
</dbReference>
<evidence type="ECO:0000256" key="6">
    <source>
        <dbReference type="ARBA" id="ARBA00022777"/>
    </source>
</evidence>
<dbReference type="PANTHER" id="PTHR22984:SF11">
    <property type="entry name" value="AURORA KINASE-RELATED"/>
    <property type="match status" value="1"/>
</dbReference>
<proteinExistence type="inferred from homology"/>
<feature type="non-terminal residue" evidence="11">
    <location>
        <position position="1"/>
    </location>
</feature>
<dbReference type="InterPro" id="IPR011009">
    <property type="entry name" value="Kinase-like_dom_sf"/>
</dbReference>
<keyword evidence="12" id="KW-1185">Reference proteome</keyword>
<evidence type="ECO:0000256" key="1">
    <source>
        <dbReference type="ARBA" id="ARBA00005505"/>
    </source>
</evidence>
<evidence type="ECO:0000256" key="3">
    <source>
        <dbReference type="ARBA" id="ARBA00022527"/>
    </source>
</evidence>
<feature type="domain" description="Protein kinase" evidence="10">
    <location>
        <begin position="1"/>
        <end position="101"/>
    </location>
</feature>
<evidence type="ECO:0000256" key="4">
    <source>
        <dbReference type="ARBA" id="ARBA00022679"/>
    </source>
</evidence>
<comment type="similarity">
    <text evidence="1">Belongs to the protein kinase superfamily. CAMK Ser/Thr protein kinase family. PIM subfamily.</text>
</comment>
<dbReference type="SUPFAM" id="SSF56112">
    <property type="entry name" value="Protein kinase-like (PK-like)"/>
    <property type="match status" value="1"/>
</dbReference>
<dbReference type="InterPro" id="IPR051138">
    <property type="entry name" value="PIM_Ser/Thr_kinase"/>
</dbReference>
<evidence type="ECO:0000256" key="7">
    <source>
        <dbReference type="ARBA" id="ARBA00022840"/>
    </source>
</evidence>
<dbReference type="GO" id="GO:0007346">
    <property type="term" value="P:regulation of mitotic cell cycle"/>
    <property type="evidence" value="ECO:0007669"/>
    <property type="project" value="TreeGrafter"/>
</dbReference>
<dbReference type="Pfam" id="PF00069">
    <property type="entry name" value="Pkinase"/>
    <property type="match status" value="1"/>
</dbReference>
<organism evidence="11 12">
    <name type="scientific">Copsychus sechellarum</name>
    <dbReference type="NCBI Taxonomy" id="797021"/>
    <lineage>
        <taxon>Eukaryota</taxon>
        <taxon>Metazoa</taxon>
        <taxon>Chordata</taxon>
        <taxon>Craniata</taxon>
        <taxon>Vertebrata</taxon>
        <taxon>Euteleostomi</taxon>
        <taxon>Archelosauria</taxon>
        <taxon>Archosauria</taxon>
        <taxon>Dinosauria</taxon>
        <taxon>Saurischia</taxon>
        <taxon>Theropoda</taxon>
        <taxon>Coelurosauria</taxon>
        <taxon>Aves</taxon>
        <taxon>Neognathae</taxon>
        <taxon>Neoaves</taxon>
        <taxon>Telluraves</taxon>
        <taxon>Australaves</taxon>
        <taxon>Passeriformes</taxon>
        <taxon>Muscicapidae</taxon>
        <taxon>Copsychus</taxon>
    </lineage>
</organism>
<dbReference type="EC" id="2.7.11.1" evidence="2"/>
<dbReference type="GO" id="GO:0043066">
    <property type="term" value="P:negative regulation of apoptotic process"/>
    <property type="evidence" value="ECO:0007669"/>
    <property type="project" value="TreeGrafter"/>
</dbReference>
<dbReference type="GO" id="GO:0004674">
    <property type="term" value="F:protein serine/threonine kinase activity"/>
    <property type="evidence" value="ECO:0007669"/>
    <property type="project" value="UniProtKB-KW"/>
</dbReference>
<keyword evidence="3" id="KW-0723">Serine/threonine-protein kinase</keyword>
<dbReference type="PROSITE" id="PS50011">
    <property type="entry name" value="PROTEIN_KINASE_DOM"/>
    <property type="match status" value="1"/>
</dbReference>
<accession>A0A851WA41</accession>
<dbReference type="Proteomes" id="UP000659062">
    <property type="component" value="Unassembled WGS sequence"/>
</dbReference>
<dbReference type="EMBL" id="WBNE01000792">
    <property type="protein sequence ID" value="NXD46940.1"/>
    <property type="molecule type" value="Genomic_DNA"/>
</dbReference>
<keyword evidence="4" id="KW-0808">Transferase</keyword>